<dbReference type="InterPro" id="IPR001283">
    <property type="entry name" value="CRISP-related"/>
</dbReference>
<evidence type="ECO:0000256" key="4">
    <source>
        <dbReference type="ARBA" id="ARBA00022729"/>
    </source>
</evidence>
<comment type="caution">
    <text evidence="7">The sequence shown here is derived from an EMBL/GenBank/DDBJ whole genome shotgun (WGS) entry which is preliminary data.</text>
</comment>
<dbReference type="PIRSF" id="PIRSF038921">
    <property type="entry name" value="P14a"/>
    <property type="match status" value="1"/>
</dbReference>
<gene>
    <name evidence="7" type="ORF">PVAND_009393</name>
</gene>
<dbReference type="SMART" id="SM00198">
    <property type="entry name" value="SCP"/>
    <property type="match status" value="1"/>
</dbReference>
<keyword evidence="3" id="KW-0964">Secreted</keyword>
<dbReference type="PANTHER" id="PTHR10334">
    <property type="entry name" value="CYSTEINE-RICH SECRETORY PROTEIN-RELATED"/>
    <property type="match status" value="1"/>
</dbReference>
<evidence type="ECO:0000256" key="5">
    <source>
        <dbReference type="SAM" id="SignalP"/>
    </source>
</evidence>
<reference evidence="7" key="1">
    <citation type="submission" date="2021-03" db="EMBL/GenBank/DDBJ databases">
        <title>Chromosome level genome of the anhydrobiotic midge Polypedilum vanderplanki.</title>
        <authorList>
            <person name="Yoshida Y."/>
            <person name="Kikawada T."/>
            <person name="Gusev O."/>
        </authorList>
    </citation>
    <scope>NUCLEOTIDE SEQUENCE</scope>
    <source>
        <strain evidence="7">NIAS01</strain>
        <tissue evidence="7">Whole body or cell culture</tissue>
    </source>
</reference>
<evidence type="ECO:0000256" key="3">
    <source>
        <dbReference type="ARBA" id="ARBA00022525"/>
    </source>
</evidence>
<evidence type="ECO:0000256" key="1">
    <source>
        <dbReference type="ARBA" id="ARBA00004613"/>
    </source>
</evidence>
<dbReference type="CDD" id="cd05380">
    <property type="entry name" value="CAP_euk"/>
    <property type="match status" value="1"/>
</dbReference>
<keyword evidence="4 5" id="KW-0732">Signal</keyword>
<keyword evidence="8" id="KW-1185">Reference proteome</keyword>
<feature type="domain" description="SCP" evidence="6">
    <location>
        <begin position="55"/>
        <end position="224"/>
    </location>
</feature>
<dbReference type="OrthoDB" id="414826at2759"/>
<feature type="chain" id="PRO_5039916792" description="SCP domain-containing protein" evidence="5">
    <location>
        <begin position="16"/>
        <end position="288"/>
    </location>
</feature>
<dbReference type="Proteomes" id="UP001107558">
    <property type="component" value="Chromosome 1"/>
</dbReference>
<dbReference type="InterPro" id="IPR034763">
    <property type="entry name" value="P14a_insect"/>
</dbReference>
<name>A0A9J6CDE1_POLVA</name>
<dbReference type="Gene3D" id="3.40.33.10">
    <property type="entry name" value="CAP"/>
    <property type="match status" value="1"/>
</dbReference>
<proteinExistence type="inferred from homology"/>
<evidence type="ECO:0000256" key="2">
    <source>
        <dbReference type="ARBA" id="ARBA00009923"/>
    </source>
</evidence>
<dbReference type="Pfam" id="PF00188">
    <property type="entry name" value="CAP"/>
    <property type="match status" value="1"/>
</dbReference>
<feature type="signal peptide" evidence="5">
    <location>
        <begin position="1"/>
        <end position="15"/>
    </location>
</feature>
<dbReference type="AlphaFoldDB" id="A0A9J6CDE1"/>
<sequence length="288" mass="32718">MKYFLIFTLIAFVGAQTDWCNIENCTPGTHVQCRYSNTSFGSSCVSPVVQTMTPALQEIIVDRHNYYRNQVAGGNVRGYQNVGLPSAVRMASMRWDNDLAHFALLNARQCIFAHDQCRRTNSFRWAGQNLAALWTSYTETSPNFVLSEFLMNMIGMWFDEHVWTRVSDINTLTTIYNGNEAIGHFTALANELQTHVGCALVHFNDGSWRMHYFACNYAFTNMLNFPVYRSGTTGSQCTTGRNPLFSNLCSVNENINPNPFMNEADAVETNELIIDDQEFLMKLKKNVD</sequence>
<dbReference type="GO" id="GO:0005576">
    <property type="term" value="C:extracellular region"/>
    <property type="evidence" value="ECO:0007669"/>
    <property type="project" value="UniProtKB-SubCell"/>
</dbReference>
<dbReference type="SUPFAM" id="SSF55797">
    <property type="entry name" value="PR-1-like"/>
    <property type="match status" value="1"/>
</dbReference>
<organism evidence="7 8">
    <name type="scientific">Polypedilum vanderplanki</name>
    <name type="common">Sleeping chironomid midge</name>
    <dbReference type="NCBI Taxonomy" id="319348"/>
    <lineage>
        <taxon>Eukaryota</taxon>
        <taxon>Metazoa</taxon>
        <taxon>Ecdysozoa</taxon>
        <taxon>Arthropoda</taxon>
        <taxon>Hexapoda</taxon>
        <taxon>Insecta</taxon>
        <taxon>Pterygota</taxon>
        <taxon>Neoptera</taxon>
        <taxon>Endopterygota</taxon>
        <taxon>Diptera</taxon>
        <taxon>Nematocera</taxon>
        <taxon>Chironomoidea</taxon>
        <taxon>Chironomidae</taxon>
        <taxon>Chironominae</taxon>
        <taxon>Polypedilum</taxon>
        <taxon>Polypedilum</taxon>
    </lineage>
</organism>
<evidence type="ECO:0000313" key="7">
    <source>
        <dbReference type="EMBL" id="KAG5679856.1"/>
    </source>
</evidence>
<comment type="subcellular location">
    <subcellularLocation>
        <location evidence="1">Secreted</location>
    </subcellularLocation>
</comment>
<dbReference type="InterPro" id="IPR014044">
    <property type="entry name" value="CAP_dom"/>
</dbReference>
<evidence type="ECO:0000259" key="6">
    <source>
        <dbReference type="SMART" id="SM00198"/>
    </source>
</evidence>
<dbReference type="InterPro" id="IPR035940">
    <property type="entry name" value="CAP_sf"/>
</dbReference>
<comment type="similarity">
    <text evidence="2">Belongs to the CRISP family.</text>
</comment>
<accession>A0A9J6CDE1</accession>
<evidence type="ECO:0000313" key="8">
    <source>
        <dbReference type="Proteomes" id="UP001107558"/>
    </source>
</evidence>
<protein>
    <recommendedName>
        <fullName evidence="6">SCP domain-containing protein</fullName>
    </recommendedName>
</protein>
<dbReference type="EMBL" id="JADBJN010000001">
    <property type="protein sequence ID" value="KAG5679856.1"/>
    <property type="molecule type" value="Genomic_DNA"/>
</dbReference>